<dbReference type="FunFam" id="2.40.30.10:FF:000008">
    <property type="entry name" value="Translation initiation factor IF-2"/>
    <property type="match status" value="1"/>
</dbReference>
<dbReference type="InterPro" id="IPR005225">
    <property type="entry name" value="Small_GTP-bd"/>
</dbReference>
<keyword evidence="6 8" id="KW-0648">Protein biosynthesis</keyword>
<reference evidence="13 14" key="2">
    <citation type="journal article" date="2018" name="J. Invertebr. Pathol.">
        <title>'Candidatus Aquirickettsiella gammari' (Gammaproteobacteria: Legionellales: Coxiellaceae): A bacterial pathogen of the freshwater crustacean Gammarus fossarum (Malacostraca: Amphipoda).</title>
        <authorList>
            <person name="Bojko J."/>
            <person name="Dunn A.M."/>
            <person name="Stebbing P.D."/>
            <person name="van Aerle R."/>
            <person name="Bacela-Spychalska K."/>
            <person name="Bean T.P."/>
            <person name="Urrutia A."/>
            <person name="Stentiford G.D."/>
        </authorList>
    </citation>
    <scope>NUCLEOTIDE SEQUENCE [LARGE SCALE GENOMIC DNA]</scope>
    <source>
        <strain evidence="13">RA15029</strain>
    </source>
</reference>
<feature type="coiled-coil region" evidence="10">
    <location>
        <begin position="66"/>
        <end position="93"/>
    </location>
</feature>
<dbReference type="Gene3D" id="3.40.50.300">
    <property type="entry name" value="P-loop containing nucleotide triphosphate hydrolases"/>
    <property type="match status" value="1"/>
</dbReference>
<comment type="similarity">
    <text evidence="1 8 9">Belongs to the TRAFAC class translation factor GTPase superfamily. Classic translation factor GTPase family. IF-2 subfamily.</text>
</comment>
<dbReference type="GO" id="GO:0003924">
    <property type="term" value="F:GTPase activity"/>
    <property type="evidence" value="ECO:0007669"/>
    <property type="project" value="UniProtKB-UniRule"/>
</dbReference>
<protein>
    <recommendedName>
        <fullName evidence="2 8">Translation initiation factor IF-2</fullName>
    </recommendedName>
</protein>
<dbReference type="NCBIfam" id="TIGR00487">
    <property type="entry name" value="IF-2"/>
    <property type="match status" value="1"/>
</dbReference>
<feature type="domain" description="Tr-type G" evidence="12">
    <location>
        <begin position="320"/>
        <end position="489"/>
    </location>
</feature>
<dbReference type="Pfam" id="PF22042">
    <property type="entry name" value="EF-G_D2"/>
    <property type="match status" value="1"/>
</dbReference>
<name>A0A370CHE4_9COXI</name>
<evidence type="ECO:0000256" key="6">
    <source>
        <dbReference type="ARBA" id="ARBA00022917"/>
    </source>
</evidence>
<dbReference type="SUPFAM" id="SSF52156">
    <property type="entry name" value="Initiation factor IF2/eIF5b, domain 3"/>
    <property type="match status" value="1"/>
</dbReference>
<evidence type="ECO:0000313" key="13">
    <source>
        <dbReference type="EMBL" id="RDH40213.1"/>
    </source>
</evidence>
<evidence type="ECO:0000256" key="8">
    <source>
        <dbReference type="HAMAP-Rule" id="MF_00100"/>
    </source>
</evidence>
<dbReference type="NCBIfam" id="TIGR00231">
    <property type="entry name" value="small_GTP"/>
    <property type="match status" value="1"/>
</dbReference>
<dbReference type="Gene3D" id="2.40.30.10">
    <property type="entry name" value="Translation factors"/>
    <property type="match status" value="2"/>
</dbReference>
<keyword evidence="3 8" id="KW-0963">Cytoplasm</keyword>
<dbReference type="InterPro" id="IPR006847">
    <property type="entry name" value="IF2_N"/>
</dbReference>
<dbReference type="InterPro" id="IPR036925">
    <property type="entry name" value="TIF_IF2_dom3_sf"/>
</dbReference>
<dbReference type="Pfam" id="PF08364">
    <property type="entry name" value="IF2_assoc"/>
    <property type="match status" value="1"/>
</dbReference>
<feature type="compositionally biased region" description="Basic and acidic residues" evidence="11">
    <location>
        <begin position="16"/>
        <end position="27"/>
    </location>
</feature>
<evidence type="ECO:0000256" key="7">
    <source>
        <dbReference type="ARBA" id="ARBA00023134"/>
    </source>
</evidence>
<keyword evidence="5 8" id="KW-0547">Nucleotide-binding</keyword>
<dbReference type="InterPro" id="IPR053905">
    <property type="entry name" value="EF-G-like_DII"/>
</dbReference>
<feature type="region of interest" description="Disordered" evidence="11">
    <location>
        <begin position="99"/>
        <end position="153"/>
    </location>
</feature>
<dbReference type="FunFam" id="3.40.50.10050:FF:000001">
    <property type="entry name" value="Translation initiation factor IF-2"/>
    <property type="match status" value="1"/>
</dbReference>
<dbReference type="GO" id="GO:0003743">
    <property type="term" value="F:translation initiation factor activity"/>
    <property type="evidence" value="ECO:0007669"/>
    <property type="project" value="UniProtKB-UniRule"/>
</dbReference>
<evidence type="ECO:0000256" key="10">
    <source>
        <dbReference type="SAM" id="Coils"/>
    </source>
</evidence>
<feature type="binding site" evidence="8">
    <location>
        <begin position="329"/>
        <end position="336"/>
    </location>
    <ligand>
        <name>GTP</name>
        <dbReference type="ChEBI" id="CHEBI:37565"/>
    </ligand>
</feature>
<evidence type="ECO:0000256" key="2">
    <source>
        <dbReference type="ARBA" id="ARBA00020675"/>
    </source>
</evidence>
<dbReference type="EMBL" id="NMOS02000013">
    <property type="protein sequence ID" value="RDH40213.1"/>
    <property type="molecule type" value="Genomic_DNA"/>
</dbReference>
<dbReference type="PROSITE" id="PS01176">
    <property type="entry name" value="IF2"/>
    <property type="match status" value="1"/>
</dbReference>
<keyword evidence="10" id="KW-0175">Coiled coil</keyword>
<dbReference type="GO" id="GO:0005525">
    <property type="term" value="F:GTP binding"/>
    <property type="evidence" value="ECO:0007669"/>
    <property type="project" value="UniProtKB-KW"/>
</dbReference>
<dbReference type="InterPro" id="IPR000178">
    <property type="entry name" value="TF_IF2_bacterial-like"/>
</dbReference>
<evidence type="ECO:0000256" key="3">
    <source>
        <dbReference type="ARBA" id="ARBA00022490"/>
    </source>
</evidence>
<dbReference type="CDD" id="cd03702">
    <property type="entry name" value="IF2_mtIF2_II"/>
    <property type="match status" value="1"/>
</dbReference>
<feature type="region of interest" description="Disordered" evidence="11">
    <location>
        <begin position="1"/>
        <end position="29"/>
    </location>
</feature>
<keyword evidence="7 8" id="KW-0342">GTP-binding</keyword>
<evidence type="ECO:0000259" key="12">
    <source>
        <dbReference type="PROSITE" id="PS51722"/>
    </source>
</evidence>
<dbReference type="PROSITE" id="PS51722">
    <property type="entry name" value="G_TR_2"/>
    <property type="match status" value="1"/>
</dbReference>
<feature type="binding site" evidence="8">
    <location>
        <begin position="375"/>
        <end position="379"/>
    </location>
    <ligand>
        <name>GTP</name>
        <dbReference type="ChEBI" id="CHEBI:37565"/>
    </ligand>
</feature>
<feature type="binding site" evidence="8">
    <location>
        <begin position="429"/>
        <end position="432"/>
    </location>
    <ligand>
        <name>GTP</name>
        <dbReference type="ChEBI" id="CHEBI:37565"/>
    </ligand>
</feature>
<dbReference type="PANTHER" id="PTHR43381">
    <property type="entry name" value="TRANSLATION INITIATION FACTOR IF-2-RELATED"/>
    <property type="match status" value="1"/>
</dbReference>
<proteinExistence type="inferred from homology"/>
<evidence type="ECO:0000256" key="1">
    <source>
        <dbReference type="ARBA" id="ARBA00007733"/>
    </source>
</evidence>
<accession>A0A370CHE4</accession>
<dbReference type="Pfam" id="PF04760">
    <property type="entry name" value="IF2_N"/>
    <property type="match status" value="1"/>
</dbReference>
<feature type="compositionally biased region" description="Low complexity" evidence="11">
    <location>
        <begin position="119"/>
        <end position="133"/>
    </location>
</feature>
<keyword evidence="14" id="KW-1185">Reference proteome</keyword>
<comment type="caution">
    <text evidence="13">The sequence shown here is derived from an EMBL/GenBank/DDBJ whole genome shotgun (WGS) entry which is preliminary data.</text>
</comment>
<dbReference type="InterPro" id="IPR000795">
    <property type="entry name" value="T_Tr_GTP-bd_dom"/>
</dbReference>
<dbReference type="Pfam" id="PF00009">
    <property type="entry name" value="GTP_EFTU"/>
    <property type="match status" value="1"/>
</dbReference>
<dbReference type="InterPro" id="IPR009000">
    <property type="entry name" value="Transl_B-barrel_sf"/>
</dbReference>
<dbReference type="InterPro" id="IPR015760">
    <property type="entry name" value="TIF_IF2"/>
</dbReference>
<dbReference type="FunFam" id="2.40.30.10:FF:000007">
    <property type="entry name" value="Translation initiation factor IF-2"/>
    <property type="match status" value="1"/>
</dbReference>
<evidence type="ECO:0000313" key="14">
    <source>
        <dbReference type="Proteomes" id="UP000226429"/>
    </source>
</evidence>
<evidence type="ECO:0000256" key="4">
    <source>
        <dbReference type="ARBA" id="ARBA00022540"/>
    </source>
</evidence>
<dbReference type="Pfam" id="PF11987">
    <property type="entry name" value="IF-2"/>
    <property type="match status" value="1"/>
</dbReference>
<dbReference type="SUPFAM" id="SSF50447">
    <property type="entry name" value="Translation proteins"/>
    <property type="match status" value="2"/>
</dbReference>
<feature type="region of interest" description="G-domain" evidence="8">
    <location>
        <begin position="323"/>
        <end position="471"/>
    </location>
</feature>
<evidence type="ECO:0000256" key="5">
    <source>
        <dbReference type="ARBA" id="ARBA00022741"/>
    </source>
</evidence>
<dbReference type="PANTHER" id="PTHR43381:SF5">
    <property type="entry name" value="TR-TYPE G DOMAIN-CONTAINING PROTEIN"/>
    <property type="match status" value="1"/>
</dbReference>
<dbReference type="GO" id="GO:0005829">
    <property type="term" value="C:cytosol"/>
    <property type="evidence" value="ECO:0007669"/>
    <property type="project" value="TreeGrafter"/>
</dbReference>
<dbReference type="InterPro" id="IPR044145">
    <property type="entry name" value="IF2_II"/>
</dbReference>
<dbReference type="InterPro" id="IPR013575">
    <property type="entry name" value="IF2_assoc_dom_bac"/>
</dbReference>
<reference evidence="13 14" key="1">
    <citation type="journal article" date="2017" name="Int. J. Syst. Evol. Microbiol.">
        <title>Aquarickettsiella crustaci n. gen. n. sp. (Gammaproteobacteria: Legionellales: Coxiellaceae); a bacterial pathogen of the freshwater crustacean: Gammarus fossarum (Malacostraca: Amphipoda).</title>
        <authorList>
            <person name="Bojko J."/>
            <person name="Dunn A.M."/>
            <person name="Stebbing P.D."/>
            <person name="Van Aerle R."/>
            <person name="Bacela-Spychalska K."/>
            <person name="Bean T.P."/>
            <person name="Stentiford G.D."/>
        </authorList>
    </citation>
    <scope>NUCLEOTIDE SEQUENCE [LARGE SCALE GENOMIC DNA]</scope>
    <source>
        <strain evidence="13">RA15029</strain>
    </source>
</reference>
<feature type="compositionally biased region" description="Basic residues" evidence="11">
    <location>
        <begin position="211"/>
        <end position="220"/>
    </location>
</feature>
<gene>
    <name evidence="8" type="primary">infB</name>
    <name evidence="13" type="ORF">CFE62_005090</name>
</gene>
<dbReference type="InterPro" id="IPR023115">
    <property type="entry name" value="TIF_IF2_dom3"/>
</dbReference>
<dbReference type="SUPFAM" id="SSF52540">
    <property type="entry name" value="P-loop containing nucleoside triphosphate hydrolases"/>
    <property type="match status" value="1"/>
</dbReference>
<dbReference type="FunFam" id="3.40.50.300:FF:000019">
    <property type="entry name" value="Translation initiation factor IF-2"/>
    <property type="match status" value="1"/>
</dbReference>
<dbReference type="HAMAP" id="MF_00100_B">
    <property type="entry name" value="IF_2_B"/>
    <property type="match status" value="1"/>
</dbReference>
<evidence type="ECO:0000256" key="11">
    <source>
        <dbReference type="SAM" id="MobiDB-lite"/>
    </source>
</evidence>
<comment type="subcellular location">
    <subcellularLocation>
        <location evidence="8">Cytoplasm</location>
    </subcellularLocation>
</comment>
<keyword evidence="4 8" id="KW-0396">Initiation factor</keyword>
<organism evidence="13 14">
    <name type="scientific">Candidatus Aquirickettsiella gammari</name>
    <dbReference type="NCBI Taxonomy" id="2016198"/>
    <lineage>
        <taxon>Bacteria</taxon>
        <taxon>Pseudomonadati</taxon>
        <taxon>Pseudomonadota</taxon>
        <taxon>Gammaproteobacteria</taxon>
        <taxon>Legionellales</taxon>
        <taxon>Coxiellaceae</taxon>
        <taxon>Candidatus Aquirickettsiella</taxon>
    </lineage>
</organism>
<sequence length="820" mass="89679">MTESIKDKATNTVSSESEKELSTDNKAKKLITLTRTRKSTSLLKVKDTSGKAKTIKVQVRKKRTYVKSNEGLIDEETNRAKEAKEKADEELAARVEKSTVEKISLSETSAEHKSSIETSVTSNEVPLSSSSSEITEKESAPVDSVKTSVPDLEKKSKPISEKVIIALPTHTEKLEREKKHKGRNLKEKEMAKYRHKAIYQFEDESDEQFRSRRKTSKHKRPDQFLQQQFEKPTIAAVHEVGIPETVTVGDLAQKMSVKAAKVIKTLMKLGVIATINQAIDQDTAILVVEEMGHVAKPVSANALEEGLVSTTQQQMGELLARPPVVTIMGHVDHGKTSLLDYIRRTKVTQGEAGGITQHIGAYHVEIPKGVITFLDTPGHSAFTAMRARGTRVTDIVVLVVAADDGVMPQTIEAIQHAKAANVPIVVAVNKIDKPEADLDRIKNELSKQGLNPEEWGGDTMLIPVSAKTGVGVDDLLDSLLVQAEVLELKAPQEGPGQGIVIESRLDRGKGPVITLLVQRGKIHKGDLLLAGTAYGRVRALLDEQGKLVAAAGPSMPVEVLGLSSAPVAGDEAVVVADERKAREIALFREGKLREAKLAQQRMIKTDDIFGQLDENHVKTLNIILKIDMQGSAEALQEALNKLSTSEVKIKLVYVGVGAITESDANLALASKALILGFNVRADATAKRTVEKEGLIMNYYSVIYDLVDQVKNLMNGLLAPEIKENILGLAAVREVFRSAKLGVIAGCMVTEGLVRRNAPIRLLRDNVVIHEGELHSLRRFKDDAAEVRHGMECGIGIKNFTDIRIGDMIEVYERITVARTI</sequence>
<dbReference type="Proteomes" id="UP000226429">
    <property type="component" value="Unassembled WGS sequence"/>
</dbReference>
<dbReference type="AlphaFoldDB" id="A0A370CHE4"/>
<dbReference type="InterPro" id="IPR027417">
    <property type="entry name" value="P-loop_NTPase"/>
</dbReference>
<dbReference type="CDD" id="cd03692">
    <property type="entry name" value="mtIF2_IVc"/>
    <property type="match status" value="1"/>
</dbReference>
<evidence type="ECO:0000256" key="9">
    <source>
        <dbReference type="RuleBase" id="RU000644"/>
    </source>
</evidence>
<feature type="region of interest" description="Disordered" evidence="11">
    <location>
        <begin position="204"/>
        <end position="224"/>
    </location>
</feature>
<dbReference type="Gene3D" id="3.40.50.10050">
    <property type="entry name" value="Translation initiation factor IF- 2, domain 3"/>
    <property type="match status" value="1"/>
</dbReference>
<comment type="function">
    <text evidence="8 9">One of the essential components for the initiation of protein synthesis. Protects formylmethionyl-tRNA from spontaneous hydrolysis and promotes its binding to the 30S ribosomal subunits. Also involved in the hydrolysis of GTP during the formation of the 70S ribosomal complex.</text>
</comment>
<dbReference type="CDD" id="cd01887">
    <property type="entry name" value="IF2_eIF5B"/>
    <property type="match status" value="1"/>
</dbReference>